<organism evidence="1 2">
    <name type="scientific">Sphingopyxis macrogoltabida</name>
    <name type="common">Sphingomonas macrogoltabidus</name>
    <dbReference type="NCBI Taxonomy" id="33050"/>
    <lineage>
        <taxon>Bacteria</taxon>
        <taxon>Pseudomonadati</taxon>
        <taxon>Pseudomonadota</taxon>
        <taxon>Alphaproteobacteria</taxon>
        <taxon>Sphingomonadales</taxon>
        <taxon>Sphingomonadaceae</taxon>
        <taxon>Sphingopyxis</taxon>
    </lineage>
</organism>
<evidence type="ECO:0000313" key="1">
    <source>
        <dbReference type="EMBL" id="AMU91579.1"/>
    </source>
</evidence>
<reference evidence="1 2" key="2">
    <citation type="journal article" date="2016" name="Genome Announc.">
        <title>Complete Genome Sequence of Sphingopyxis macrogoltabida Strain 203N (NBRC 111659), a Polyethylene Glycol Degrader.</title>
        <authorList>
            <person name="Ohtsubo Y."/>
            <person name="Nonoyama S."/>
            <person name="Nagata Y."/>
            <person name="Numata M."/>
            <person name="Tsuchikane K."/>
            <person name="Hosoyama A."/>
            <person name="Yamazoe A."/>
            <person name="Tsuda M."/>
            <person name="Fujita N."/>
            <person name="Kawai F."/>
        </authorList>
    </citation>
    <scope>NUCLEOTIDE SEQUENCE [LARGE SCALE GENOMIC DNA]</scope>
    <source>
        <strain evidence="1 2">203N</strain>
    </source>
</reference>
<protein>
    <submittedName>
        <fullName evidence="1">Uncharacterized protein</fullName>
    </submittedName>
</protein>
<dbReference type="AlphaFoldDB" id="A0AAC9AXG6"/>
<evidence type="ECO:0000313" key="2">
    <source>
        <dbReference type="Proteomes" id="UP000076088"/>
    </source>
</evidence>
<dbReference type="Proteomes" id="UP000076088">
    <property type="component" value="Chromosome"/>
</dbReference>
<gene>
    <name evidence="1" type="ORF">ATM17_21420</name>
</gene>
<accession>A0AAC9AXG6</accession>
<dbReference type="EMBL" id="CP013344">
    <property type="protein sequence ID" value="AMU91579.1"/>
    <property type="molecule type" value="Genomic_DNA"/>
</dbReference>
<reference evidence="2" key="1">
    <citation type="submission" date="2015-11" db="EMBL/GenBank/DDBJ databases">
        <title>Complete genome sequence of a polyethylene-glycol degrader Sphingopyxis macrogoltabida 203N (NBRC 111659).</title>
        <authorList>
            <person name="Yoshiyuki O."/>
            <person name="Shouta N."/>
            <person name="Nagata Y."/>
            <person name="Numata M."/>
            <person name="Tsuchikane K."/>
            <person name="Hosoyama A."/>
            <person name="Yamazoe A."/>
            <person name="Tsuda M."/>
            <person name="Fujita N."/>
            <person name="Kawai F."/>
        </authorList>
    </citation>
    <scope>NUCLEOTIDE SEQUENCE [LARGE SCALE GENOMIC DNA]</scope>
    <source>
        <strain evidence="2">203N</strain>
    </source>
</reference>
<proteinExistence type="predicted"/>
<sequence>MCWGDGSQDCAAKCLANNRCCAEVVNPHLVRDAEAALTAISKAGYAVVPIEPTPDMIAKAWGEISKEKRLSGIAKLGPGPAAREIYRTMISANGAPK</sequence>
<name>A0AAC9AXG6_SPHMC</name>
<keyword evidence="2" id="KW-1185">Reference proteome</keyword>